<feature type="compositionally biased region" description="Low complexity" evidence="1">
    <location>
        <begin position="48"/>
        <end position="95"/>
    </location>
</feature>
<organism evidence="2 3">
    <name type="scientific">Penicillium brevicompactum</name>
    <dbReference type="NCBI Taxonomy" id="5074"/>
    <lineage>
        <taxon>Eukaryota</taxon>
        <taxon>Fungi</taxon>
        <taxon>Dikarya</taxon>
        <taxon>Ascomycota</taxon>
        <taxon>Pezizomycotina</taxon>
        <taxon>Eurotiomycetes</taxon>
        <taxon>Eurotiomycetidae</taxon>
        <taxon>Eurotiales</taxon>
        <taxon>Aspergillaceae</taxon>
        <taxon>Penicillium</taxon>
    </lineage>
</organism>
<name>A0A9W9UEI8_PENBR</name>
<dbReference type="AlphaFoldDB" id="A0A9W9UEI8"/>
<proteinExistence type="predicted"/>
<dbReference type="EMBL" id="JAPZBQ010000004">
    <property type="protein sequence ID" value="KAJ5335591.1"/>
    <property type="molecule type" value="Genomic_DNA"/>
</dbReference>
<evidence type="ECO:0000256" key="1">
    <source>
        <dbReference type="SAM" id="MobiDB-lite"/>
    </source>
</evidence>
<gene>
    <name evidence="2" type="ORF">N7452_007994</name>
</gene>
<accession>A0A9W9UEI8</accession>
<dbReference type="Proteomes" id="UP001147695">
    <property type="component" value="Unassembled WGS sequence"/>
</dbReference>
<comment type="caution">
    <text evidence="2">The sequence shown here is derived from an EMBL/GenBank/DDBJ whole genome shotgun (WGS) entry which is preliminary data.</text>
</comment>
<reference evidence="2" key="2">
    <citation type="journal article" date="2023" name="IMA Fungus">
        <title>Comparative genomic study of the Penicillium genus elucidates a diverse pangenome and 15 lateral gene transfer events.</title>
        <authorList>
            <person name="Petersen C."/>
            <person name="Sorensen T."/>
            <person name="Nielsen M.R."/>
            <person name="Sondergaard T.E."/>
            <person name="Sorensen J.L."/>
            <person name="Fitzpatrick D.A."/>
            <person name="Frisvad J.C."/>
            <person name="Nielsen K.L."/>
        </authorList>
    </citation>
    <scope>NUCLEOTIDE SEQUENCE</scope>
    <source>
        <strain evidence="2">IBT 35673</strain>
    </source>
</reference>
<sequence>MAPQDNYGNEYTYRGSGTNSQVNSNSKSKGNHYCNRDFGSEAPNSNAYHYSNQNGSYYYSNPDGSTYYNSGNGSSTYTPPSQDSQGSQGSAKSSK</sequence>
<protein>
    <submittedName>
        <fullName evidence="2">Uncharacterized protein</fullName>
    </submittedName>
</protein>
<feature type="compositionally biased region" description="Polar residues" evidence="1">
    <location>
        <begin position="15"/>
        <end position="28"/>
    </location>
</feature>
<feature type="region of interest" description="Disordered" evidence="1">
    <location>
        <begin position="1"/>
        <end position="95"/>
    </location>
</feature>
<evidence type="ECO:0000313" key="2">
    <source>
        <dbReference type="EMBL" id="KAJ5335591.1"/>
    </source>
</evidence>
<dbReference type="OrthoDB" id="5415522at2759"/>
<evidence type="ECO:0000313" key="3">
    <source>
        <dbReference type="Proteomes" id="UP001147695"/>
    </source>
</evidence>
<reference evidence="2" key="1">
    <citation type="submission" date="2022-12" db="EMBL/GenBank/DDBJ databases">
        <authorList>
            <person name="Petersen C."/>
        </authorList>
    </citation>
    <scope>NUCLEOTIDE SEQUENCE</scope>
    <source>
        <strain evidence="2">IBT 35673</strain>
    </source>
</reference>